<evidence type="ECO:0000313" key="3">
    <source>
        <dbReference type="Proteomes" id="UP000240572"/>
    </source>
</evidence>
<keyword evidence="3" id="KW-1185">Reference proteome</keyword>
<dbReference type="RefSeq" id="WP_219905941.1">
    <property type="nucleotide sequence ID" value="NZ_PYGD01000002.1"/>
</dbReference>
<sequence length="225" mass="24801">MQAADSDTAMLARWEQRFLDYLATHFDSTDASHDTGHFSRVWRHAQKIAAGEGGTADQLILLTAAYFHDFVSLPKNHPDRAQSSLLCATRVRTLLQQDFPDFPAAKIEGVCHAIHAHSFSAGVRPRTPEACILQDADRMEALGAIGLSRVFYIAGQLGTGLFDAADPLARHRTPDDRLYALDHFRIKLLQLPALMRTATGRRIAGAEAAYLQSFLDKINTEISGS</sequence>
<dbReference type="SMART" id="SM00471">
    <property type="entry name" value="HDc"/>
    <property type="match status" value="1"/>
</dbReference>
<comment type="caution">
    <text evidence="2">The sequence shown here is derived from an EMBL/GenBank/DDBJ whole genome shotgun (WGS) entry which is preliminary data.</text>
</comment>
<proteinExistence type="predicted"/>
<dbReference type="EMBL" id="PYGD01000002">
    <property type="protein sequence ID" value="PSK93051.1"/>
    <property type="molecule type" value="Genomic_DNA"/>
</dbReference>
<evidence type="ECO:0000313" key="2">
    <source>
        <dbReference type="EMBL" id="PSK93051.1"/>
    </source>
</evidence>
<dbReference type="NCBIfam" id="NF007515">
    <property type="entry name" value="PRK10119.1"/>
    <property type="match status" value="1"/>
</dbReference>
<dbReference type="SUPFAM" id="SSF109604">
    <property type="entry name" value="HD-domain/PDEase-like"/>
    <property type="match status" value="1"/>
</dbReference>
<dbReference type="InterPro" id="IPR003607">
    <property type="entry name" value="HD/PDEase_dom"/>
</dbReference>
<protein>
    <recommendedName>
        <fullName evidence="1">HD/PDEase domain-containing protein</fullName>
    </recommendedName>
</protein>
<dbReference type="PANTHER" id="PTHR33594">
    <property type="entry name" value="SUPERFAMILY HYDROLASE, PUTATIVE (AFU_ORTHOLOGUE AFUA_1G03035)-RELATED"/>
    <property type="match status" value="1"/>
</dbReference>
<dbReference type="InterPro" id="IPR006674">
    <property type="entry name" value="HD_domain"/>
</dbReference>
<name>A0A2P8D797_9BACT</name>
<dbReference type="CDD" id="cd00077">
    <property type="entry name" value="HDc"/>
    <property type="match status" value="1"/>
</dbReference>
<organism evidence="2 3">
    <name type="scientific">Taibaiella chishuiensis</name>
    <dbReference type="NCBI Taxonomy" id="1434707"/>
    <lineage>
        <taxon>Bacteria</taxon>
        <taxon>Pseudomonadati</taxon>
        <taxon>Bacteroidota</taxon>
        <taxon>Chitinophagia</taxon>
        <taxon>Chitinophagales</taxon>
        <taxon>Chitinophagaceae</taxon>
        <taxon>Taibaiella</taxon>
    </lineage>
</organism>
<evidence type="ECO:0000259" key="1">
    <source>
        <dbReference type="SMART" id="SM00471"/>
    </source>
</evidence>
<dbReference type="Pfam" id="PF01966">
    <property type="entry name" value="HD"/>
    <property type="match status" value="1"/>
</dbReference>
<feature type="domain" description="HD/PDEase" evidence="1">
    <location>
        <begin position="30"/>
        <end position="151"/>
    </location>
</feature>
<dbReference type="Proteomes" id="UP000240572">
    <property type="component" value="Unassembled WGS sequence"/>
</dbReference>
<gene>
    <name evidence="2" type="ORF">B0I18_10220</name>
</gene>
<accession>A0A2P8D797</accession>
<reference evidence="2 3" key="1">
    <citation type="submission" date="2018-03" db="EMBL/GenBank/DDBJ databases">
        <title>Genomic Encyclopedia of Type Strains, Phase III (KMG-III): the genomes of soil and plant-associated and newly described type strains.</title>
        <authorList>
            <person name="Whitman W."/>
        </authorList>
    </citation>
    <scope>NUCLEOTIDE SEQUENCE [LARGE SCALE GENOMIC DNA]</scope>
    <source>
        <strain evidence="2 3">CGMCC 1.12700</strain>
    </source>
</reference>
<dbReference type="PANTHER" id="PTHR33594:SF1">
    <property type="entry name" value="HD_PDEASE DOMAIN-CONTAINING PROTEIN"/>
    <property type="match status" value="1"/>
</dbReference>
<dbReference type="Gene3D" id="1.10.3210.50">
    <property type="match status" value="1"/>
</dbReference>
<dbReference type="AlphaFoldDB" id="A0A2P8D797"/>